<dbReference type="InterPro" id="IPR036779">
    <property type="entry name" value="LysM_dom_sf"/>
</dbReference>
<proteinExistence type="predicted"/>
<feature type="region of interest" description="Disordered" evidence="1">
    <location>
        <begin position="34"/>
        <end position="79"/>
    </location>
</feature>
<feature type="domain" description="LysM" evidence="2">
    <location>
        <begin position="464"/>
        <end position="513"/>
    </location>
</feature>
<evidence type="ECO:0000313" key="3">
    <source>
        <dbReference type="EMBL" id="MBD8892794.1"/>
    </source>
</evidence>
<dbReference type="CDD" id="cd00118">
    <property type="entry name" value="LysM"/>
    <property type="match status" value="1"/>
</dbReference>
<dbReference type="RefSeq" id="WP_192148917.1">
    <property type="nucleotide sequence ID" value="NZ_JACYXI010000009.1"/>
</dbReference>
<evidence type="ECO:0000256" key="1">
    <source>
        <dbReference type="SAM" id="MobiDB-lite"/>
    </source>
</evidence>
<feature type="compositionally biased region" description="Low complexity" evidence="1">
    <location>
        <begin position="197"/>
        <end position="236"/>
    </location>
</feature>
<dbReference type="PROSITE" id="PS51782">
    <property type="entry name" value="LYSM"/>
    <property type="match status" value="1"/>
</dbReference>
<dbReference type="InterPro" id="IPR052196">
    <property type="entry name" value="Bact_Kbp"/>
</dbReference>
<dbReference type="EMBL" id="JACYXI010000009">
    <property type="protein sequence ID" value="MBD8892794.1"/>
    <property type="molecule type" value="Genomic_DNA"/>
</dbReference>
<evidence type="ECO:0000259" key="2">
    <source>
        <dbReference type="PROSITE" id="PS51782"/>
    </source>
</evidence>
<dbReference type="PANTHER" id="PTHR34700:SF4">
    <property type="entry name" value="PHAGE-LIKE ELEMENT PBSX PROTEIN XKDP"/>
    <property type="match status" value="1"/>
</dbReference>
<sequence>MTKLALTRTLVVAALVGVAALVTAYLYRDKGNAPTAPQVASVPDPAKPAGAGDAASSSGETAIARSGTKSDKDSGVTEVPAAAKKGDLSFDVVSVEPTGETVVAGRSDPGAIVGLMANGKLVGKAIANQDGEWSIILDKPLSPGDYDVNLQALDESGNAVGEASGQRLAVSVPEDGKQQPLVVLNSPDAPSSVLQVPAAAKETETAATDKPATPEAPAADTKTETPAETQVASAPEATPPATEPKPEASATAAGTADQTSETATAPAAPAAEAATGQTADASSQATAETSSSGAAATAPAETAFAGAPALPQDQAPAQPQSTAPAATAPAAPVSPPAETASAPATEEELTVTVDAVEAESGKVYTAGTGDAGYDVRIYVGDALLGSTRIGDNGRWLVEGGMDLAKGPVEVRADMIGADGNTVVARAAVTFERTEEQAIVLTRVEAAGEGGTEGANSSSAGKALPNVIIRKGDNLWNISRRLYGDGFRYTTIYQANKGQIRNPDLIYPGQVFLTPEGHLNWKPAQ</sequence>
<name>A0ABR9CQ46_9HYPH</name>
<dbReference type="Proteomes" id="UP000632063">
    <property type="component" value="Unassembled WGS sequence"/>
</dbReference>
<reference evidence="3 4" key="2">
    <citation type="journal article" date="2021" name="Int. J. Syst. Evol. Microbiol.">
        <title>Roseibium litorale sp. nov., isolated from a tidal flat sediment and proposal for the reclassification of Labrenzia polysiphoniae as Roseibium polysiphoniae comb. nov.</title>
        <authorList>
            <person name="Liu Y."/>
            <person name="Pei T."/>
            <person name="Du J."/>
            <person name="Chao M."/>
            <person name="Deng M.R."/>
            <person name="Zhu H."/>
        </authorList>
    </citation>
    <scope>NUCLEOTIDE SEQUENCE [LARGE SCALE GENOMIC DNA]</scope>
    <source>
        <strain evidence="3 4">4C16A</strain>
    </source>
</reference>
<accession>A0ABR9CQ46</accession>
<keyword evidence="4" id="KW-1185">Reference proteome</keyword>
<dbReference type="PANTHER" id="PTHR34700">
    <property type="entry name" value="POTASSIUM BINDING PROTEIN KBP"/>
    <property type="match status" value="1"/>
</dbReference>
<feature type="compositionally biased region" description="Low complexity" evidence="1">
    <location>
        <begin position="247"/>
        <end position="344"/>
    </location>
</feature>
<gene>
    <name evidence="3" type="ORF">IG616_14725</name>
</gene>
<dbReference type="Pfam" id="PF01476">
    <property type="entry name" value="LysM"/>
    <property type="match status" value="1"/>
</dbReference>
<dbReference type="InterPro" id="IPR013783">
    <property type="entry name" value="Ig-like_fold"/>
</dbReference>
<feature type="region of interest" description="Disordered" evidence="1">
    <location>
        <begin position="194"/>
        <end position="348"/>
    </location>
</feature>
<comment type="caution">
    <text evidence="3">The sequence shown here is derived from an EMBL/GenBank/DDBJ whole genome shotgun (WGS) entry which is preliminary data.</text>
</comment>
<dbReference type="SMART" id="SM00257">
    <property type="entry name" value="LysM"/>
    <property type="match status" value="1"/>
</dbReference>
<dbReference type="Gene3D" id="3.10.350.10">
    <property type="entry name" value="LysM domain"/>
    <property type="match status" value="1"/>
</dbReference>
<dbReference type="Gene3D" id="2.60.40.10">
    <property type="entry name" value="Immunoglobulins"/>
    <property type="match status" value="1"/>
</dbReference>
<reference evidence="4" key="1">
    <citation type="submission" date="2020-09" db="EMBL/GenBank/DDBJ databases">
        <title>The genome sequence of strain Labrenzia suaedae 4C16A.</title>
        <authorList>
            <person name="Liu Y."/>
        </authorList>
    </citation>
    <scope>NUCLEOTIDE SEQUENCE [LARGE SCALE GENOMIC DNA]</scope>
    <source>
        <strain evidence="4">4C16A</strain>
    </source>
</reference>
<organism evidence="3 4">
    <name type="scientific">Roseibium litorale</name>
    <dbReference type="NCBI Taxonomy" id="2803841"/>
    <lineage>
        <taxon>Bacteria</taxon>
        <taxon>Pseudomonadati</taxon>
        <taxon>Pseudomonadota</taxon>
        <taxon>Alphaproteobacteria</taxon>
        <taxon>Hyphomicrobiales</taxon>
        <taxon>Stappiaceae</taxon>
        <taxon>Roseibium</taxon>
    </lineage>
</organism>
<protein>
    <submittedName>
        <fullName evidence="3">LysM peptidoglycan-binding domain-containing protein</fullName>
    </submittedName>
</protein>
<feature type="compositionally biased region" description="Low complexity" evidence="1">
    <location>
        <begin position="43"/>
        <end position="59"/>
    </location>
</feature>
<evidence type="ECO:0000313" key="4">
    <source>
        <dbReference type="Proteomes" id="UP000632063"/>
    </source>
</evidence>
<dbReference type="InterPro" id="IPR018392">
    <property type="entry name" value="LysM"/>
</dbReference>